<dbReference type="GO" id="GO:0016020">
    <property type="term" value="C:membrane"/>
    <property type="evidence" value="ECO:0007669"/>
    <property type="project" value="UniProtKB-SubCell"/>
</dbReference>
<dbReference type="InterPro" id="IPR001173">
    <property type="entry name" value="Glyco_trans_2-like"/>
</dbReference>
<organism evidence="10 11">
    <name type="scientific">Methylosinus sporium</name>
    <dbReference type="NCBI Taxonomy" id="428"/>
    <lineage>
        <taxon>Bacteria</taxon>
        <taxon>Pseudomonadati</taxon>
        <taxon>Pseudomonadota</taxon>
        <taxon>Alphaproteobacteria</taxon>
        <taxon>Hyphomicrobiales</taxon>
        <taxon>Methylocystaceae</taxon>
        <taxon>Methylosinus</taxon>
    </lineage>
</organism>
<comment type="subcellular location">
    <subcellularLocation>
        <location evidence="1">Membrane</location>
        <topology evidence="1">Multi-pass membrane protein</topology>
    </subcellularLocation>
</comment>
<dbReference type="InterPro" id="IPR029044">
    <property type="entry name" value="Nucleotide-diphossugar_trans"/>
</dbReference>
<dbReference type="EMBL" id="PUIV01000002">
    <property type="protein sequence ID" value="PWB95433.1"/>
    <property type="molecule type" value="Genomic_DNA"/>
</dbReference>
<feature type="transmembrane region" description="Helical" evidence="8">
    <location>
        <begin position="529"/>
        <end position="546"/>
    </location>
</feature>
<name>A0A2U1SUY9_METSR</name>
<keyword evidence="3 10" id="KW-0808">Transferase</keyword>
<protein>
    <submittedName>
        <fullName evidence="10">Glycosyl transferase family 2</fullName>
    </submittedName>
</protein>
<evidence type="ECO:0000256" key="8">
    <source>
        <dbReference type="SAM" id="Phobius"/>
    </source>
</evidence>
<dbReference type="PANTHER" id="PTHR43867">
    <property type="entry name" value="CELLULOSE SYNTHASE CATALYTIC SUBUNIT A [UDP-FORMING]"/>
    <property type="match status" value="1"/>
</dbReference>
<proteinExistence type="predicted"/>
<dbReference type="PANTHER" id="PTHR43867:SF2">
    <property type="entry name" value="CELLULOSE SYNTHASE CATALYTIC SUBUNIT A [UDP-FORMING]"/>
    <property type="match status" value="1"/>
</dbReference>
<feature type="transmembrane region" description="Helical" evidence="8">
    <location>
        <begin position="217"/>
        <end position="233"/>
    </location>
</feature>
<evidence type="ECO:0000313" key="11">
    <source>
        <dbReference type="Proteomes" id="UP000245137"/>
    </source>
</evidence>
<dbReference type="RefSeq" id="WP_108915720.1">
    <property type="nucleotide sequence ID" value="NZ_BGJY01000001.1"/>
</dbReference>
<evidence type="ECO:0000313" key="10">
    <source>
        <dbReference type="EMBL" id="PWB95433.1"/>
    </source>
</evidence>
<dbReference type="GO" id="GO:0016757">
    <property type="term" value="F:glycosyltransferase activity"/>
    <property type="evidence" value="ECO:0007669"/>
    <property type="project" value="UniProtKB-KW"/>
</dbReference>
<comment type="caution">
    <text evidence="10">The sequence shown here is derived from an EMBL/GenBank/DDBJ whole genome shotgun (WGS) entry which is preliminary data.</text>
</comment>
<feature type="transmembrane region" description="Helical" evidence="8">
    <location>
        <begin position="606"/>
        <end position="627"/>
    </location>
</feature>
<keyword evidence="6 8" id="KW-0472">Membrane</keyword>
<evidence type="ECO:0000256" key="5">
    <source>
        <dbReference type="ARBA" id="ARBA00022989"/>
    </source>
</evidence>
<evidence type="ECO:0000256" key="1">
    <source>
        <dbReference type="ARBA" id="ARBA00004141"/>
    </source>
</evidence>
<keyword evidence="2" id="KW-0328">Glycosyltransferase</keyword>
<gene>
    <name evidence="10" type="ORF">C5689_02625</name>
</gene>
<keyword evidence="4 8" id="KW-0812">Transmembrane</keyword>
<dbReference type="SUPFAM" id="SSF53448">
    <property type="entry name" value="Nucleotide-diphospho-sugar transferases"/>
    <property type="match status" value="1"/>
</dbReference>
<evidence type="ECO:0000256" key="7">
    <source>
        <dbReference type="SAM" id="MobiDB-lite"/>
    </source>
</evidence>
<dbReference type="AlphaFoldDB" id="A0A2U1SUY9"/>
<feature type="domain" description="Glycosyltransferase 2-like" evidence="9">
    <location>
        <begin position="368"/>
        <end position="546"/>
    </location>
</feature>
<feature type="transmembrane region" description="Helical" evidence="8">
    <location>
        <begin position="575"/>
        <end position="594"/>
    </location>
</feature>
<evidence type="ECO:0000256" key="4">
    <source>
        <dbReference type="ARBA" id="ARBA00022692"/>
    </source>
</evidence>
<evidence type="ECO:0000256" key="3">
    <source>
        <dbReference type="ARBA" id="ARBA00022679"/>
    </source>
</evidence>
<dbReference type="Pfam" id="PF13632">
    <property type="entry name" value="Glyco_trans_2_3"/>
    <property type="match status" value="1"/>
</dbReference>
<keyword evidence="5 8" id="KW-1133">Transmembrane helix</keyword>
<dbReference type="OrthoDB" id="7431422at2"/>
<feature type="region of interest" description="Disordered" evidence="7">
    <location>
        <begin position="1"/>
        <end position="55"/>
    </location>
</feature>
<dbReference type="InterPro" id="IPR050321">
    <property type="entry name" value="Glycosyltr_2/OpgH_subfam"/>
</dbReference>
<evidence type="ECO:0000256" key="2">
    <source>
        <dbReference type="ARBA" id="ARBA00022676"/>
    </source>
</evidence>
<sequence>MSVNPVDRVSPYPPIPHRDDSAGFARRREAASESALARQRARPAPETPTPGAGRPLPAEIAFLAAHGAPLVLLQYGATIARRQGVTADVALIADGLIPEERFYRILATELSVPYLDPPPALEPSDSIELDVARGYARLAEEPRGLRFLFAPRGDQISRLVGVTRSSAGRPLFALTRPFVFEEALRRCSARKLAEAAAYSVERVTPELAARRALHGRAPLGFALGNLALIAAWLAPAPAIASSVAALLAALFLANIGLRLHVCAMRGRGRETAPALEERDLPVYSIVVALYDEAGVVPQLTEALRAIDYPPAKLDVKFVVECDDLETTAALRAARLRPGWEIIVAPPGAPRTKPRALNMAVPFLRGSLVAVFDAEDLPDRRQLRDAAALFAAADENLACLQASLFIHNHRRNWMTAMFGIDYAVLFEVIDKGASAAGLPFFLGGSSNHFRLSALRAVGAWDAFNVTEDADLGLRLLRRGYAIRTFASRTHEQAPMRFSALVAQRSRWMKGWMQTALVHCREPSAYFADLGVLRGAAALVLLAGGFVAPLHAPFFLSFLAYDAAFGALLAPSTLGDGLASGLYCVVACGGLAASVWPRLVAMGEADILWLWPALLRWPLWGLMLSFAAWRALRELCVRPFYWDKTAHFAVSRSAEPMRPKPLRLEPTRP</sequence>
<evidence type="ECO:0000256" key="6">
    <source>
        <dbReference type="ARBA" id="ARBA00023136"/>
    </source>
</evidence>
<evidence type="ECO:0000259" key="9">
    <source>
        <dbReference type="Pfam" id="PF13632"/>
    </source>
</evidence>
<dbReference type="Gene3D" id="3.90.550.10">
    <property type="entry name" value="Spore Coat Polysaccharide Biosynthesis Protein SpsA, Chain A"/>
    <property type="match status" value="1"/>
</dbReference>
<feature type="transmembrane region" description="Helical" evidence="8">
    <location>
        <begin position="239"/>
        <end position="257"/>
    </location>
</feature>
<accession>A0A2U1SUY9</accession>
<dbReference type="Proteomes" id="UP000245137">
    <property type="component" value="Unassembled WGS sequence"/>
</dbReference>
<feature type="compositionally biased region" description="Basic and acidic residues" evidence="7">
    <location>
        <begin position="16"/>
        <end position="31"/>
    </location>
</feature>
<keyword evidence="11" id="KW-1185">Reference proteome</keyword>
<reference evidence="10 11" key="1">
    <citation type="journal article" date="2018" name="Appl. Microbiol. Biotechnol.">
        <title>Co-cultivation of the strictly anaerobic methanogen Methanosarcina barkeri with aerobic methanotrophs in an oxygen-limited membrane bioreactor.</title>
        <authorList>
            <person name="In 't Zandt M.H."/>
            <person name="van den Bosch T.J.M."/>
            <person name="Rijkers R."/>
            <person name="van Kessel M.A.H.J."/>
            <person name="Jetten M.S.M."/>
            <person name="Welte C.U."/>
        </authorList>
    </citation>
    <scope>NUCLEOTIDE SEQUENCE [LARGE SCALE GENOMIC DNA]</scope>
    <source>
        <strain evidence="10 11">DSM 17706</strain>
    </source>
</reference>